<organism evidence="3 4">
    <name type="scientific">Artemisia annua</name>
    <name type="common">Sweet wormwood</name>
    <dbReference type="NCBI Taxonomy" id="35608"/>
    <lineage>
        <taxon>Eukaryota</taxon>
        <taxon>Viridiplantae</taxon>
        <taxon>Streptophyta</taxon>
        <taxon>Embryophyta</taxon>
        <taxon>Tracheophyta</taxon>
        <taxon>Spermatophyta</taxon>
        <taxon>Magnoliopsida</taxon>
        <taxon>eudicotyledons</taxon>
        <taxon>Gunneridae</taxon>
        <taxon>Pentapetalae</taxon>
        <taxon>asterids</taxon>
        <taxon>campanulids</taxon>
        <taxon>Asterales</taxon>
        <taxon>Asteraceae</taxon>
        <taxon>Asteroideae</taxon>
        <taxon>Anthemideae</taxon>
        <taxon>Artemisiinae</taxon>
        <taxon>Artemisia</taxon>
    </lineage>
</organism>
<name>A0A2U1MJE1_ARTAN</name>
<keyword evidence="1" id="KW-0963">Cytoplasm</keyword>
<dbReference type="STRING" id="35608.A0A2U1MJE1"/>
<dbReference type="AlphaFoldDB" id="A0A2U1MJE1"/>
<comment type="caution">
    <text evidence="3">The sequence shown here is derived from an EMBL/GenBank/DDBJ whole genome shotgun (WGS) entry which is preliminary data.</text>
</comment>
<dbReference type="SUPFAM" id="SSF53784">
    <property type="entry name" value="Phosphofructokinase"/>
    <property type="match status" value="1"/>
</dbReference>
<keyword evidence="2" id="KW-0324">Glycolysis</keyword>
<dbReference type="GO" id="GO:0003872">
    <property type="term" value="F:6-phosphofructokinase activity"/>
    <property type="evidence" value="ECO:0007669"/>
    <property type="project" value="InterPro"/>
</dbReference>
<dbReference type="OrthoDB" id="1738554at2759"/>
<dbReference type="InterPro" id="IPR035966">
    <property type="entry name" value="PKF_sf"/>
</dbReference>
<keyword evidence="3" id="KW-0808">Transferase</keyword>
<dbReference type="GO" id="GO:0009749">
    <property type="term" value="P:response to glucose"/>
    <property type="evidence" value="ECO:0007669"/>
    <property type="project" value="TreeGrafter"/>
</dbReference>
<keyword evidence="4" id="KW-1185">Reference proteome</keyword>
<evidence type="ECO:0000313" key="3">
    <source>
        <dbReference type="EMBL" id="PWA61336.1"/>
    </source>
</evidence>
<dbReference type="PANTHER" id="PTHR43650:SF6">
    <property type="entry name" value="PYROPHOSPHATE--FRUCTOSE 6-PHOSPHATE 1-PHOSPHOTRANSFERASE SUBUNIT BETA"/>
    <property type="match status" value="1"/>
</dbReference>
<reference evidence="3 4" key="1">
    <citation type="journal article" date="2018" name="Mol. Plant">
        <title>The genome of Artemisia annua provides insight into the evolution of Asteraceae family and artemisinin biosynthesis.</title>
        <authorList>
            <person name="Shen Q."/>
            <person name="Zhang L."/>
            <person name="Liao Z."/>
            <person name="Wang S."/>
            <person name="Yan T."/>
            <person name="Shi P."/>
            <person name="Liu M."/>
            <person name="Fu X."/>
            <person name="Pan Q."/>
            <person name="Wang Y."/>
            <person name="Lv Z."/>
            <person name="Lu X."/>
            <person name="Zhang F."/>
            <person name="Jiang W."/>
            <person name="Ma Y."/>
            <person name="Chen M."/>
            <person name="Hao X."/>
            <person name="Li L."/>
            <person name="Tang Y."/>
            <person name="Lv G."/>
            <person name="Zhou Y."/>
            <person name="Sun X."/>
            <person name="Brodelius P.E."/>
            <person name="Rose J.K.C."/>
            <person name="Tang K."/>
        </authorList>
    </citation>
    <scope>NUCLEOTIDE SEQUENCE [LARGE SCALE GENOMIC DNA]</scope>
    <source>
        <strain evidence="4">cv. Huhao1</strain>
        <tissue evidence="3">Leaf</tissue>
    </source>
</reference>
<dbReference type="GO" id="GO:0005829">
    <property type="term" value="C:cytosol"/>
    <property type="evidence" value="ECO:0007669"/>
    <property type="project" value="TreeGrafter"/>
</dbReference>
<dbReference type="Gene3D" id="3.40.50.450">
    <property type="match status" value="1"/>
</dbReference>
<dbReference type="PANTHER" id="PTHR43650">
    <property type="entry name" value="PYROPHOSPHATE--FRUCTOSE 6-PHOSPHATE 1-PHOSPHOTRANSFERASE"/>
    <property type="match status" value="1"/>
</dbReference>
<dbReference type="GO" id="GO:0047334">
    <property type="term" value="F:diphosphate-fructose-6-phosphate 1-phosphotransferase activity"/>
    <property type="evidence" value="ECO:0007669"/>
    <property type="project" value="TreeGrafter"/>
</dbReference>
<sequence length="338" mass="36901">MSSTTISKDYDIRVPSGLLKKIHLGLLKKIQLLKTFFTQAAIENNTRFNHQYGLLIWHSDADGSYGLLILHDHFGYVSQCGPVLIALVTCVAKATNDVQLGQQFLLGAIFLEGCKSVASDLGKGASSIFLGFGQPSASLKAAGSLHEASIKTGVVLSCRQAPGGEKKNVISGNFDYLQKMIKDSSMYGFRGGPGGVMKGKYDKLTDEIFYRYRNQVCFDMICSGSGRDKKETPEQFKEARETVTKLRFGWTCGHWSGLLKNNACLLAKNINDLKTRIIGCPKTIDGDLKCKEISTSFGCDCVQAVKAFGKRPALQVFCAHAHYFPVVLAVTCLVSLAN</sequence>
<dbReference type="Proteomes" id="UP000245207">
    <property type="component" value="Unassembled WGS sequence"/>
</dbReference>
<accession>A0A2U1MJE1</accession>
<keyword evidence="3" id="KW-0418">Kinase</keyword>
<proteinExistence type="predicted"/>
<evidence type="ECO:0000256" key="1">
    <source>
        <dbReference type="ARBA" id="ARBA00022490"/>
    </source>
</evidence>
<evidence type="ECO:0000313" key="4">
    <source>
        <dbReference type="Proteomes" id="UP000245207"/>
    </source>
</evidence>
<evidence type="ECO:0000256" key="2">
    <source>
        <dbReference type="ARBA" id="ARBA00023152"/>
    </source>
</evidence>
<gene>
    <name evidence="3" type="ORF">CTI12_AA371410</name>
</gene>
<dbReference type="GO" id="GO:0015979">
    <property type="term" value="P:photosynthesis"/>
    <property type="evidence" value="ECO:0007669"/>
    <property type="project" value="TreeGrafter"/>
</dbReference>
<protein>
    <submittedName>
        <fullName evidence="3">Phosphofructokinase</fullName>
    </submittedName>
</protein>
<dbReference type="EMBL" id="PKPP01005126">
    <property type="protein sequence ID" value="PWA61336.1"/>
    <property type="molecule type" value="Genomic_DNA"/>
</dbReference>